<keyword evidence="7" id="KW-0234">DNA repair</keyword>
<sequence length="820" mass="93916">MTSKFEQSEGFRIIQQWLHEKDMSPFSFQKETWQRFANGYSGMVIAPTGFGKTYSVFVAVLIDFFNHPERYKTGLKLLWITPLRSLAKDLARAMQEAINEIGLDWIVEVRNGDTDAKQKQRQSKAMPDILLVTPESLHLLMAQKDNQRFFKNVHCIAVDEWHELLSTKRGVMVELALAVLKYRNPQIRIWGITATIGNLDEALEVLIPDPKKRTKVIAKEQKKIDILSIYPPEVEILPWAGHLGGKLVQEVVPVILKSKSTLVFTNTRSQAEMWYQLLLEAYSDFAGQIALHHSSIDAHLRQWVEENLNSGALKAVVSTSSLDLGVDFKPVDTVIQVGSSKGVARFMQRAGRSGHSPFETSTIYFVPTHSLELIEVSALKEAVKNKVIEKREPFILAYDVLVQFLVTLALGGGFYAGELFSVIKGTYAFSELKEEEWKWCIYFITQGGKTGKNYEEFHKVIQKEDGKLVVEKRKIAMLHRMNIGVIVSDSMLRVKFLSGGYIGMIEEYFISKLHKGDKFVLAGRILEYVMLKEMTVYVRLSSGKAITPSWLGGRLPLSSNLSFFLRKKLAESLSPHSREKELKFLHPLLVNQNENSHIPKENEFLVEQIKTRESYHLFFYPFEGRLVHEVMAALLAYRISKLYPISFSMAMNDYGFELFSDKEIKLSEEELHHILSKENLMQDVISSVNSTEMARRKFRDIAVISGMVIQTMPGRQINNKSLQSSSGIIFSVLEDYDPENLLLRQAYTEVFNQQLEEVRLIAAFERIHQSKIIYIHSDRFTPLSFPIKVDSLRQSLSSEDLTSRIHKMQEANLKKKNRKK</sequence>
<dbReference type="PANTHER" id="PTHR47962">
    <property type="entry name" value="ATP-DEPENDENT HELICASE LHR-RELATED-RELATED"/>
    <property type="match status" value="1"/>
</dbReference>
<feature type="domain" description="Helicase C-terminal" evidence="11">
    <location>
        <begin position="246"/>
        <end position="394"/>
    </location>
</feature>
<dbReference type="InterPro" id="IPR014001">
    <property type="entry name" value="Helicase_ATP-bd"/>
</dbReference>
<keyword evidence="6" id="KW-0238">DNA-binding</keyword>
<dbReference type="AlphaFoldDB" id="A0A0B4CN39"/>
<keyword evidence="5" id="KW-0067">ATP-binding</keyword>
<dbReference type="InterPro" id="IPR026362">
    <property type="entry name" value="DEXH_lig_assoc"/>
</dbReference>
<evidence type="ECO:0000256" key="7">
    <source>
        <dbReference type="ARBA" id="ARBA00023204"/>
    </source>
</evidence>
<dbReference type="EMBL" id="JWTA01000008">
    <property type="protein sequence ID" value="KIC62684.1"/>
    <property type="molecule type" value="Genomic_DNA"/>
</dbReference>
<dbReference type="InterPro" id="IPR001650">
    <property type="entry name" value="Helicase_C-like"/>
</dbReference>
<reference evidence="12 13" key="1">
    <citation type="submission" date="2014-12" db="EMBL/GenBank/DDBJ databases">
        <title>Genome sequencing of Chryseobacterium taiwanense TPW19.</title>
        <authorList>
            <person name="Tan P.W."/>
            <person name="Chan K.-G."/>
        </authorList>
    </citation>
    <scope>NUCLEOTIDE SEQUENCE [LARGE SCALE GENOMIC DNA]</scope>
    <source>
        <strain evidence="12 13">TPW19</strain>
    </source>
</reference>
<dbReference type="NCBIfam" id="TIGR04121">
    <property type="entry name" value="DEXH_lig_assoc"/>
    <property type="match status" value="1"/>
</dbReference>
<dbReference type="Proteomes" id="UP000031167">
    <property type="component" value="Unassembled WGS sequence"/>
</dbReference>
<dbReference type="InterPro" id="IPR045628">
    <property type="entry name" value="Lhr_WH_dom"/>
</dbReference>
<evidence type="ECO:0000256" key="8">
    <source>
        <dbReference type="ARBA" id="ARBA00023235"/>
    </source>
</evidence>
<evidence type="ECO:0000313" key="12">
    <source>
        <dbReference type="EMBL" id="KIC62684.1"/>
    </source>
</evidence>
<dbReference type="STRING" id="363331.RM51_10825"/>
<dbReference type="CDD" id="cd17922">
    <property type="entry name" value="DEXHc_LHR-like"/>
    <property type="match status" value="1"/>
</dbReference>
<dbReference type="GO" id="GO:0003677">
    <property type="term" value="F:DNA binding"/>
    <property type="evidence" value="ECO:0007669"/>
    <property type="project" value="UniProtKB-KW"/>
</dbReference>
<evidence type="ECO:0000259" key="11">
    <source>
        <dbReference type="PROSITE" id="PS51194"/>
    </source>
</evidence>
<comment type="similarity">
    <text evidence="9">Belongs to the Lhr helicase family. Lhr-Core subfamily.</text>
</comment>
<proteinExistence type="inferred from homology"/>
<dbReference type="Pfam" id="PF19306">
    <property type="entry name" value="WHD_Lhr"/>
    <property type="match status" value="1"/>
</dbReference>
<evidence type="ECO:0000256" key="3">
    <source>
        <dbReference type="ARBA" id="ARBA00022801"/>
    </source>
</evidence>
<dbReference type="Pfam" id="PF08494">
    <property type="entry name" value="DEAD_assoc"/>
    <property type="match status" value="1"/>
</dbReference>
<evidence type="ECO:0000256" key="2">
    <source>
        <dbReference type="ARBA" id="ARBA00022763"/>
    </source>
</evidence>
<dbReference type="SUPFAM" id="SSF52540">
    <property type="entry name" value="P-loop containing nucleoside triphosphate hydrolases"/>
    <property type="match status" value="1"/>
</dbReference>
<dbReference type="SMART" id="SM00487">
    <property type="entry name" value="DEXDc"/>
    <property type="match status" value="1"/>
</dbReference>
<dbReference type="RefSeq" id="WP_039368980.1">
    <property type="nucleotide sequence ID" value="NZ_JWTA01000008.1"/>
</dbReference>
<dbReference type="SMART" id="SM00490">
    <property type="entry name" value="HELICc"/>
    <property type="match status" value="1"/>
</dbReference>
<organism evidence="12 13">
    <name type="scientific">Chryseobacterium taiwanense</name>
    <dbReference type="NCBI Taxonomy" id="363331"/>
    <lineage>
        <taxon>Bacteria</taxon>
        <taxon>Pseudomonadati</taxon>
        <taxon>Bacteroidota</taxon>
        <taxon>Flavobacteriia</taxon>
        <taxon>Flavobacteriales</taxon>
        <taxon>Weeksellaceae</taxon>
        <taxon>Chryseobacterium group</taxon>
        <taxon>Chryseobacterium</taxon>
    </lineage>
</organism>
<dbReference type="CDD" id="cd18796">
    <property type="entry name" value="SF2_C_LHR"/>
    <property type="match status" value="1"/>
</dbReference>
<dbReference type="PIRSF" id="PIRSF037307">
    <property type="entry name" value="Lhr-like_helic_prd"/>
    <property type="match status" value="1"/>
</dbReference>
<dbReference type="PANTHER" id="PTHR47962:SF3">
    <property type="entry name" value="LARGE ATP-DEPENDENT HELICASE-RELATED PROTEIN"/>
    <property type="match status" value="1"/>
</dbReference>
<keyword evidence="1" id="KW-0547">Nucleotide-binding</keyword>
<evidence type="ECO:0000256" key="6">
    <source>
        <dbReference type="ARBA" id="ARBA00023125"/>
    </source>
</evidence>
<accession>A0A0B4CN39</accession>
<dbReference type="InterPro" id="IPR017170">
    <property type="entry name" value="Lhr-like"/>
</dbReference>
<keyword evidence="4 12" id="KW-0347">Helicase</keyword>
<dbReference type="PROSITE" id="PS51192">
    <property type="entry name" value="HELICASE_ATP_BIND_1"/>
    <property type="match status" value="1"/>
</dbReference>
<comment type="caution">
    <text evidence="12">The sequence shown here is derived from an EMBL/GenBank/DDBJ whole genome shotgun (WGS) entry which is preliminary data.</text>
</comment>
<dbReference type="GO" id="GO:0016887">
    <property type="term" value="F:ATP hydrolysis activity"/>
    <property type="evidence" value="ECO:0007669"/>
    <property type="project" value="TreeGrafter"/>
</dbReference>
<evidence type="ECO:0000256" key="4">
    <source>
        <dbReference type="ARBA" id="ARBA00022806"/>
    </source>
</evidence>
<dbReference type="Pfam" id="PF00270">
    <property type="entry name" value="DEAD"/>
    <property type="match status" value="1"/>
</dbReference>
<protein>
    <submittedName>
        <fullName evidence="12">DEAD/DEAH box helicase</fullName>
    </submittedName>
</protein>
<evidence type="ECO:0000256" key="1">
    <source>
        <dbReference type="ARBA" id="ARBA00022741"/>
    </source>
</evidence>
<evidence type="ECO:0000313" key="13">
    <source>
        <dbReference type="Proteomes" id="UP000031167"/>
    </source>
</evidence>
<keyword evidence="13" id="KW-1185">Reference proteome</keyword>
<gene>
    <name evidence="12" type="ORF">RM51_10825</name>
</gene>
<dbReference type="InterPro" id="IPR027417">
    <property type="entry name" value="P-loop_NTPase"/>
</dbReference>
<keyword evidence="3" id="KW-0378">Hydrolase</keyword>
<dbReference type="GO" id="GO:0006281">
    <property type="term" value="P:DNA repair"/>
    <property type="evidence" value="ECO:0007669"/>
    <property type="project" value="UniProtKB-KW"/>
</dbReference>
<dbReference type="InterPro" id="IPR011545">
    <property type="entry name" value="DEAD/DEAH_box_helicase_dom"/>
</dbReference>
<dbReference type="InterPro" id="IPR052511">
    <property type="entry name" value="ATP-dep_Helicase"/>
</dbReference>
<dbReference type="GO" id="GO:0004386">
    <property type="term" value="F:helicase activity"/>
    <property type="evidence" value="ECO:0007669"/>
    <property type="project" value="UniProtKB-KW"/>
</dbReference>
<feature type="domain" description="Helicase ATP-binding" evidence="10">
    <location>
        <begin position="33"/>
        <end position="214"/>
    </location>
</feature>
<evidence type="ECO:0000259" key="10">
    <source>
        <dbReference type="PROSITE" id="PS51192"/>
    </source>
</evidence>
<dbReference type="GO" id="GO:0005524">
    <property type="term" value="F:ATP binding"/>
    <property type="evidence" value="ECO:0007669"/>
    <property type="project" value="UniProtKB-KW"/>
</dbReference>
<dbReference type="PROSITE" id="PS51194">
    <property type="entry name" value="HELICASE_CTER"/>
    <property type="match status" value="1"/>
</dbReference>
<keyword evidence="2" id="KW-0227">DNA damage</keyword>
<evidence type="ECO:0000256" key="9">
    <source>
        <dbReference type="ARBA" id="ARBA00093467"/>
    </source>
</evidence>
<evidence type="ECO:0000256" key="5">
    <source>
        <dbReference type="ARBA" id="ARBA00022840"/>
    </source>
</evidence>
<dbReference type="Pfam" id="PF00271">
    <property type="entry name" value="Helicase_C"/>
    <property type="match status" value="1"/>
</dbReference>
<keyword evidence="8" id="KW-0413">Isomerase</keyword>
<name>A0A0B4CN39_9FLAO</name>
<dbReference type="Gene3D" id="3.40.50.300">
    <property type="entry name" value="P-loop containing nucleotide triphosphate hydrolases"/>
    <property type="match status" value="2"/>
</dbReference>
<dbReference type="InterPro" id="IPR013701">
    <property type="entry name" value="Lhr-like_DEAD/DEAH_assoc"/>
</dbReference>